<evidence type="ECO:0000313" key="1">
    <source>
        <dbReference type="EMBL" id="MBP2020614.1"/>
    </source>
</evidence>
<evidence type="ECO:0000313" key="2">
    <source>
        <dbReference type="Proteomes" id="UP001519308"/>
    </source>
</evidence>
<dbReference type="SUPFAM" id="SSF160148">
    <property type="entry name" value="CPE0013-like"/>
    <property type="match status" value="1"/>
</dbReference>
<organism evidence="1 2">
    <name type="scientific">Clostridium punense</name>
    <dbReference type="NCBI Taxonomy" id="1054297"/>
    <lineage>
        <taxon>Bacteria</taxon>
        <taxon>Bacillati</taxon>
        <taxon>Bacillota</taxon>
        <taxon>Clostridia</taxon>
        <taxon>Eubacteriales</taxon>
        <taxon>Clostridiaceae</taxon>
        <taxon>Clostridium</taxon>
    </lineage>
</organism>
<dbReference type="InterPro" id="IPR012460">
    <property type="entry name" value="DUF1667"/>
</dbReference>
<dbReference type="EMBL" id="JAGGLL010000002">
    <property type="protein sequence ID" value="MBP2020614.1"/>
    <property type="molecule type" value="Genomic_DNA"/>
</dbReference>
<gene>
    <name evidence="1" type="ORF">J2Z44_000398</name>
</gene>
<reference evidence="1 2" key="1">
    <citation type="submission" date="2021-03" db="EMBL/GenBank/DDBJ databases">
        <title>Genomic Encyclopedia of Type Strains, Phase IV (KMG-IV): sequencing the most valuable type-strain genomes for metagenomic binning, comparative biology and taxonomic classification.</title>
        <authorList>
            <person name="Goeker M."/>
        </authorList>
    </citation>
    <scope>NUCLEOTIDE SEQUENCE [LARGE SCALE GENOMIC DNA]</scope>
    <source>
        <strain evidence="1 2">DSM 28650</strain>
    </source>
</reference>
<dbReference type="PANTHER" id="PTHR39450">
    <property type="entry name" value="MOLYBDOPTERIN OXIDOREDUCTASE, 4FE-4S CLUSTER-BINDING SUBUNIT"/>
    <property type="match status" value="1"/>
</dbReference>
<proteinExistence type="predicted"/>
<protein>
    <submittedName>
        <fullName evidence="1">CxxC motif-containing protein</fullName>
    </submittedName>
</protein>
<dbReference type="InterPro" id="IPR036593">
    <property type="entry name" value="CPE0013-like_sf"/>
</dbReference>
<accession>A0ABS4K1N8</accession>
<dbReference type="Proteomes" id="UP001519308">
    <property type="component" value="Unassembled WGS sequence"/>
</dbReference>
<comment type="caution">
    <text evidence="1">The sequence shown here is derived from an EMBL/GenBank/DDBJ whole genome shotgun (WGS) entry which is preliminary data.</text>
</comment>
<name>A0ABS4K1N8_9CLOT</name>
<sequence length="123" mass="13538">MMNNIRELICIGCPMGCAMQIELEDDKVVKVTGNLCKRGETYGEKECTNPTRIITSSVEIEGGEFKTVPVKTERDIPKEKIYQCIQLLKGIKVKAPVNIGDIIIENVGDTGVNIIATRNVEAV</sequence>
<dbReference type="PANTHER" id="PTHR39450:SF1">
    <property type="entry name" value="DUF1667 DOMAIN-CONTAINING PROTEIN"/>
    <property type="match status" value="1"/>
</dbReference>
<dbReference type="Pfam" id="PF07892">
    <property type="entry name" value="DUF1667"/>
    <property type="match status" value="1"/>
</dbReference>
<dbReference type="Gene3D" id="3.10.530.10">
    <property type="entry name" value="CPE0013-like"/>
    <property type="match status" value="1"/>
</dbReference>
<keyword evidence="2" id="KW-1185">Reference proteome</keyword>
<dbReference type="SUPFAM" id="SSF53706">
    <property type="entry name" value="Formate dehydrogenase/DMSO reductase, domains 1-3"/>
    <property type="match status" value="1"/>
</dbReference>